<organism evidence="1 2">
    <name type="scientific">Portunus trituberculatus</name>
    <name type="common">Swimming crab</name>
    <name type="synonym">Neptunus trituberculatus</name>
    <dbReference type="NCBI Taxonomy" id="210409"/>
    <lineage>
        <taxon>Eukaryota</taxon>
        <taxon>Metazoa</taxon>
        <taxon>Ecdysozoa</taxon>
        <taxon>Arthropoda</taxon>
        <taxon>Crustacea</taxon>
        <taxon>Multicrustacea</taxon>
        <taxon>Malacostraca</taxon>
        <taxon>Eumalacostraca</taxon>
        <taxon>Eucarida</taxon>
        <taxon>Decapoda</taxon>
        <taxon>Pleocyemata</taxon>
        <taxon>Brachyura</taxon>
        <taxon>Eubrachyura</taxon>
        <taxon>Portunoidea</taxon>
        <taxon>Portunidae</taxon>
        <taxon>Portuninae</taxon>
        <taxon>Portunus</taxon>
    </lineage>
</organism>
<protein>
    <submittedName>
        <fullName evidence="1">Uncharacterized protein</fullName>
    </submittedName>
</protein>
<comment type="caution">
    <text evidence="1">The sequence shown here is derived from an EMBL/GenBank/DDBJ whole genome shotgun (WGS) entry which is preliminary data.</text>
</comment>
<reference evidence="1 2" key="1">
    <citation type="submission" date="2019-05" db="EMBL/GenBank/DDBJ databases">
        <title>Another draft genome of Portunus trituberculatus and its Hox gene families provides insights of decapod evolution.</title>
        <authorList>
            <person name="Jeong J.-H."/>
            <person name="Song I."/>
            <person name="Kim S."/>
            <person name="Choi T."/>
            <person name="Kim D."/>
            <person name="Ryu S."/>
            <person name="Kim W."/>
        </authorList>
    </citation>
    <scope>NUCLEOTIDE SEQUENCE [LARGE SCALE GENOMIC DNA]</scope>
    <source>
        <tissue evidence="1">Muscle</tissue>
    </source>
</reference>
<accession>A0A5B7D687</accession>
<proteinExistence type="predicted"/>
<dbReference type="AlphaFoldDB" id="A0A5B7D687"/>
<sequence>MPRHRCSTSCWGKTQTLTALINTLGTCVTQPLIPPHRYKHHHSQTHTNCTHQCLTNSYKSATHLSFLLRQRCLHKRNQ</sequence>
<evidence type="ECO:0000313" key="1">
    <source>
        <dbReference type="EMBL" id="MPC16778.1"/>
    </source>
</evidence>
<evidence type="ECO:0000313" key="2">
    <source>
        <dbReference type="Proteomes" id="UP000324222"/>
    </source>
</evidence>
<dbReference type="EMBL" id="VSRR010000535">
    <property type="protein sequence ID" value="MPC16778.1"/>
    <property type="molecule type" value="Genomic_DNA"/>
</dbReference>
<dbReference type="Proteomes" id="UP000324222">
    <property type="component" value="Unassembled WGS sequence"/>
</dbReference>
<gene>
    <name evidence="1" type="ORF">E2C01_009614</name>
</gene>
<name>A0A5B7D687_PORTR</name>
<keyword evidence="2" id="KW-1185">Reference proteome</keyword>